<dbReference type="PANTHER" id="PTHR43575:SF1">
    <property type="entry name" value="PROTEIN ABCI7, CHLOROPLASTIC"/>
    <property type="match status" value="1"/>
</dbReference>
<feature type="non-terminal residue" evidence="2">
    <location>
        <position position="200"/>
    </location>
</feature>
<reference evidence="2" key="1">
    <citation type="submission" date="2018-05" db="EMBL/GenBank/DDBJ databases">
        <authorList>
            <person name="Lanie J.A."/>
            <person name="Ng W.-L."/>
            <person name="Kazmierczak K.M."/>
            <person name="Andrzejewski T.M."/>
            <person name="Davidsen T.M."/>
            <person name="Wayne K.J."/>
            <person name="Tettelin H."/>
            <person name="Glass J.I."/>
            <person name="Rusch D."/>
            <person name="Podicherti R."/>
            <person name="Tsui H.-C.T."/>
            <person name="Winkler M.E."/>
        </authorList>
    </citation>
    <scope>NUCLEOTIDE SEQUENCE</scope>
</reference>
<name>A0A382KQJ9_9ZZZZ</name>
<dbReference type="GO" id="GO:0016226">
    <property type="term" value="P:iron-sulfur cluster assembly"/>
    <property type="evidence" value="ECO:0007669"/>
    <property type="project" value="InterPro"/>
</dbReference>
<dbReference type="EMBL" id="UINC01082092">
    <property type="protein sequence ID" value="SVC26539.1"/>
    <property type="molecule type" value="Genomic_DNA"/>
</dbReference>
<sequence length="200" mass="22613">MTDQAKYHSWLNEKRSHAWSVYENTPMPTTKSEEWRYTDLTKLLSLEHLNLQMTAGSHLKAPSREHLSETINTSGRIQFADGLISSLQLTSDIKNRGVIVDSMQNPQHEKHQEIIQANLGTVLLPPESGKFQALNAARWADGVIIYVPENVHIEMPVRGKHHFTSDKSTRCSRTLIVAEEGSQISYVEEFQSADSENAMV</sequence>
<proteinExistence type="predicted"/>
<dbReference type="Pfam" id="PF19295">
    <property type="entry name" value="SufBD_N"/>
    <property type="match status" value="1"/>
</dbReference>
<feature type="domain" description="SUF system FeS cluster assembly SufBD N-terminal" evidence="1">
    <location>
        <begin position="8"/>
        <end position="158"/>
    </location>
</feature>
<dbReference type="InterPro" id="IPR037284">
    <property type="entry name" value="SUF_FeS_clus_asmbl_SufBD_sf"/>
</dbReference>
<dbReference type="PANTHER" id="PTHR43575">
    <property type="entry name" value="PROTEIN ABCI7, CHLOROPLASTIC"/>
    <property type="match status" value="1"/>
</dbReference>
<evidence type="ECO:0000313" key="2">
    <source>
        <dbReference type="EMBL" id="SVC26539.1"/>
    </source>
</evidence>
<gene>
    <name evidence="2" type="ORF">METZ01_LOCUS279393</name>
</gene>
<evidence type="ECO:0000259" key="1">
    <source>
        <dbReference type="Pfam" id="PF19295"/>
    </source>
</evidence>
<dbReference type="InterPro" id="IPR045595">
    <property type="entry name" value="SufBD_N"/>
</dbReference>
<protein>
    <recommendedName>
        <fullName evidence="1">SUF system FeS cluster assembly SufBD N-terminal domain-containing protein</fullName>
    </recommendedName>
</protein>
<organism evidence="2">
    <name type="scientific">marine metagenome</name>
    <dbReference type="NCBI Taxonomy" id="408172"/>
    <lineage>
        <taxon>unclassified sequences</taxon>
        <taxon>metagenomes</taxon>
        <taxon>ecological metagenomes</taxon>
    </lineage>
</organism>
<dbReference type="InterPro" id="IPR055346">
    <property type="entry name" value="Fe-S_cluster_assembly_SufBD"/>
</dbReference>
<dbReference type="AlphaFoldDB" id="A0A382KQJ9"/>
<accession>A0A382KQJ9</accession>
<dbReference type="SUPFAM" id="SSF101960">
    <property type="entry name" value="Stabilizer of iron transporter SufD"/>
    <property type="match status" value="1"/>
</dbReference>